<evidence type="ECO:0000256" key="1">
    <source>
        <dbReference type="ARBA" id="ARBA00022801"/>
    </source>
</evidence>
<dbReference type="AlphaFoldDB" id="A0A5N5QQI8"/>
<dbReference type="InterPro" id="IPR036047">
    <property type="entry name" value="F-box-like_dom_sf"/>
</dbReference>
<dbReference type="Proteomes" id="UP000383932">
    <property type="component" value="Unassembled WGS sequence"/>
</dbReference>
<name>A0A5N5QQI8_9AGAM</name>
<accession>A0A5N5QQI8</accession>
<dbReference type="PANTHER" id="PTHR46363">
    <property type="entry name" value="DEOXYRIBONUCLEASE TATDN2-RELATED"/>
    <property type="match status" value="1"/>
</dbReference>
<dbReference type="Gene3D" id="3.20.20.140">
    <property type="entry name" value="Metal-dependent hydrolases"/>
    <property type="match status" value="1"/>
</dbReference>
<comment type="caution">
    <text evidence="2">The sequence shown here is derived from an EMBL/GenBank/DDBJ whole genome shotgun (WGS) entry which is preliminary data.</text>
</comment>
<dbReference type="PANTHER" id="PTHR46363:SF1">
    <property type="entry name" value="DEOXYRIBONUCLEASE TATDN2-RELATED"/>
    <property type="match status" value="1"/>
</dbReference>
<gene>
    <name evidence="2" type="ORF">CTheo_3035</name>
</gene>
<dbReference type="Pfam" id="PF01026">
    <property type="entry name" value="TatD_DNase"/>
    <property type="match status" value="1"/>
</dbReference>
<dbReference type="InterPro" id="IPR001130">
    <property type="entry name" value="TatD-like"/>
</dbReference>
<dbReference type="GO" id="GO:0016788">
    <property type="term" value="F:hydrolase activity, acting on ester bonds"/>
    <property type="evidence" value="ECO:0007669"/>
    <property type="project" value="InterPro"/>
</dbReference>
<dbReference type="OrthoDB" id="6079689at2759"/>
<evidence type="ECO:0000313" key="2">
    <source>
        <dbReference type="EMBL" id="KAB5593487.1"/>
    </source>
</evidence>
<proteinExistence type="predicted"/>
<reference evidence="2 3" key="1">
    <citation type="journal article" date="2019" name="Fungal Biol. Biotechnol.">
        <title>Draft genome sequence of fastidious pathogen Ceratobasidium theobromae, which causes vascular-streak dieback in Theobroma cacao.</title>
        <authorList>
            <person name="Ali S.S."/>
            <person name="Asman A."/>
            <person name="Shao J."/>
            <person name="Firmansyah A.P."/>
            <person name="Susilo A.W."/>
            <person name="Rosmana A."/>
            <person name="McMahon P."/>
            <person name="Junaid M."/>
            <person name="Guest D."/>
            <person name="Kheng T.Y."/>
            <person name="Meinhardt L.W."/>
            <person name="Bailey B.A."/>
        </authorList>
    </citation>
    <scope>NUCLEOTIDE SEQUENCE [LARGE SCALE GENOMIC DNA]</scope>
    <source>
        <strain evidence="2 3">CT2</strain>
    </source>
</reference>
<keyword evidence="3" id="KW-1185">Reference proteome</keyword>
<organism evidence="2 3">
    <name type="scientific">Ceratobasidium theobromae</name>
    <dbReference type="NCBI Taxonomy" id="1582974"/>
    <lineage>
        <taxon>Eukaryota</taxon>
        <taxon>Fungi</taxon>
        <taxon>Dikarya</taxon>
        <taxon>Basidiomycota</taxon>
        <taxon>Agaricomycotina</taxon>
        <taxon>Agaricomycetes</taxon>
        <taxon>Cantharellales</taxon>
        <taxon>Ceratobasidiaceae</taxon>
        <taxon>Ceratobasidium</taxon>
    </lineage>
</organism>
<sequence>MGKKSAPKLPEAFLNVPRVPSLADTHVTPIYDTHTHLHSTFAAYSDYFPNKQYQNIRDFVRGYYGGPRTPEENASLPEIHVPVKSIVDVWCETSTLGVWRELADSACTPELRAEHWGDIDYHFVMGIHPHEARNYNDEVEAQIKEAMQHPRNVGWGEIGLDYHYDNSPRDVQKEVLIRQLKCAVELGKPITIHTREADEDIWEILSTHVPKYWKIHIHCFTDAPELAQRLLDHFPNLYIGITGVITYATNHNTDEVVRRLATSTPSDPTRSPLRILLETDAPYMAPANLTRVQQQSLNQKSNARMPLCHTGMIPWTAEFVATIANEGAMQQAIKEVETSAKSTESTNNHTDTTDRKVWTAAEVMRIARDNAKAIMAMRIESATKLLESALDDYLDVWRAVDNAGDSGNALHSGTQISLDGISEGTCPRHLVEWVDSDASTLPLHANTLSRVCTRWRRITANSSRLWTRIDLSIHRPYDDQFLSRATVSVSKVGTLPLDVQLIERVDRPWRPNAPLHAESNILPFCVSIAPQMRSLGVICGSRFKEHYGPFLDDCLANCVPGILTMLNLAIRPKVDNPQKSREFDNYIIATTGSGDTFHTRTSRVYQLQLEISHAHFEALLRPVTVLRLCNIYIHWASEAYHGLEELRLTCKHPSDEGVEISVTKAELATIFKACPALRIFHFGLAIPKVLAPTRTT</sequence>
<dbReference type="InterPro" id="IPR018228">
    <property type="entry name" value="DNase_TatD-rel_CS"/>
</dbReference>
<keyword evidence="1" id="KW-0378">Hydrolase</keyword>
<evidence type="ECO:0000313" key="3">
    <source>
        <dbReference type="Proteomes" id="UP000383932"/>
    </source>
</evidence>
<dbReference type="PROSITE" id="PS01090">
    <property type="entry name" value="TATD_2"/>
    <property type="match status" value="1"/>
</dbReference>
<dbReference type="SUPFAM" id="SSF81383">
    <property type="entry name" value="F-box domain"/>
    <property type="match status" value="1"/>
</dbReference>
<dbReference type="SUPFAM" id="SSF51556">
    <property type="entry name" value="Metallo-dependent hydrolases"/>
    <property type="match status" value="1"/>
</dbReference>
<protein>
    <submittedName>
        <fullName evidence="2">TatD DNase family protein</fullName>
    </submittedName>
</protein>
<dbReference type="CDD" id="cd01310">
    <property type="entry name" value="TatD_DNAse"/>
    <property type="match status" value="1"/>
</dbReference>
<dbReference type="EMBL" id="SSOP01000036">
    <property type="protein sequence ID" value="KAB5593487.1"/>
    <property type="molecule type" value="Genomic_DNA"/>
</dbReference>
<dbReference type="InterPro" id="IPR032466">
    <property type="entry name" value="Metal_Hydrolase"/>
</dbReference>